<evidence type="ECO:0000256" key="1">
    <source>
        <dbReference type="SAM" id="MobiDB-lite"/>
    </source>
</evidence>
<dbReference type="Proteomes" id="UP000366065">
    <property type="component" value="Unassembled WGS sequence"/>
</dbReference>
<name>A0ABY6VQW8_9BURK</name>
<evidence type="ECO:0000313" key="2">
    <source>
        <dbReference type="EMBL" id="VVD69579.1"/>
    </source>
</evidence>
<evidence type="ECO:0008006" key="4">
    <source>
        <dbReference type="Google" id="ProtNLM"/>
    </source>
</evidence>
<reference evidence="2 3" key="1">
    <citation type="submission" date="2019-08" db="EMBL/GenBank/DDBJ databases">
        <authorList>
            <person name="Peeters C."/>
        </authorList>
    </citation>
    <scope>NUCLEOTIDE SEQUENCE [LARGE SCALE GENOMIC DNA]</scope>
    <source>
        <strain evidence="2 3">LMG 20602</strain>
    </source>
</reference>
<sequence>MNDTLHRVIRFNAGMTRRWISCDASLLGYRVMASHHARGNRVALISRPLGRVIHPYAVGFCCAAADGAVAYARIKIFLRSCIAHFRMPLSAPASRTLRHRRTIAVEAFSRDDGLWDIEARLTDHKDRDFALATGLRKEGTPIHELWLRLTIDESFEVHDAEAVSDWVPYPGICDQIGPEYRQLIGLNLRQGFRRGVRERLGGAAGCTHLTELCSVLPTAAIQAFAGVVIHTPDTALKAANDANDSAPPFQLGHCHALRFDGEAVRRFYPRWFNGRANDRANEPTTPVTSEAVRDEASTRKLEPKLPTQQEGNHA</sequence>
<dbReference type="InterPro" id="IPR021312">
    <property type="entry name" value="DUF2889"/>
</dbReference>
<gene>
    <name evidence="2" type="ORF">PCA20602_00553</name>
</gene>
<feature type="compositionally biased region" description="Basic and acidic residues" evidence="1">
    <location>
        <begin position="291"/>
        <end position="303"/>
    </location>
</feature>
<protein>
    <recommendedName>
        <fullName evidence="4">DUF2889 domain-containing protein</fullName>
    </recommendedName>
</protein>
<proteinExistence type="predicted"/>
<dbReference type="EMBL" id="CABPRV010000001">
    <property type="protein sequence ID" value="VVD69579.1"/>
    <property type="molecule type" value="Genomic_DNA"/>
</dbReference>
<feature type="region of interest" description="Disordered" evidence="1">
    <location>
        <begin position="274"/>
        <end position="314"/>
    </location>
</feature>
<dbReference type="Pfam" id="PF11136">
    <property type="entry name" value="DUF2889"/>
    <property type="match status" value="1"/>
</dbReference>
<keyword evidence="3" id="KW-1185">Reference proteome</keyword>
<evidence type="ECO:0000313" key="3">
    <source>
        <dbReference type="Proteomes" id="UP000366065"/>
    </source>
</evidence>
<accession>A0ABY6VQW8</accession>
<comment type="caution">
    <text evidence="2">The sequence shown here is derived from an EMBL/GenBank/DDBJ whole genome shotgun (WGS) entry which is preliminary data.</text>
</comment>
<organism evidence="2 3">
    <name type="scientific">Pandoraea capi</name>
    <dbReference type="NCBI Taxonomy" id="2508286"/>
    <lineage>
        <taxon>Bacteria</taxon>
        <taxon>Pseudomonadati</taxon>
        <taxon>Pseudomonadota</taxon>
        <taxon>Betaproteobacteria</taxon>
        <taxon>Burkholderiales</taxon>
        <taxon>Burkholderiaceae</taxon>
        <taxon>Pandoraea</taxon>
    </lineage>
</organism>